<dbReference type="InterPro" id="IPR012997">
    <property type="entry name" value="RplA"/>
</dbReference>
<accession>A4BJE3</accession>
<dbReference type="SUPFAM" id="SSF110997">
    <property type="entry name" value="Sporulation related repeat"/>
    <property type="match status" value="1"/>
</dbReference>
<comment type="caution">
    <text evidence="7">The sequence shown here is derived from an EMBL/GenBank/DDBJ whole genome shotgun (WGS) entry which is preliminary data.</text>
</comment>
<dbReference type="InterPro" id="IPR036908">
    <property type="entry name" value="RlpA-like_sf"/>
</dbReference>
<dbReference type="EC" id="4.2.2.-" evidence="4"/>
<reference evidence="7 8" key="1">
    <citation type="submission" date="2006-02" db="EMBL/GenBank/DDBJ databases">
        <authorList>
            <person name="Pinhassi J."/>
            <person name="Pedros-Alio C."/>
            <person name="Ferriera S."/>
            <person name="Johnson J."/>
            <person name="Kravitz S."/>
            <person name="Halpern A."/>
            <person name="Remington K."/>
            <person name="Beeson K."/>
            <person name="Tran B."/>
            <person name="Rogers Y.-H."/>
            <person name="Friedman R."/>
            <person name="Venter J.C."/>
        </authorList>
    </citation>
    <scope>NUCLEOTIDE SEQUENCE [LARGE SCALE GENOMIC DNA]</scope>
    <source>
        <strain evidence="7 8">MED297</strain>
    </source>
</reference>
<dbReference type="PANTHER" id="PTHR34183:SF1">
    <property type="entry name" value="ENDOLYTIC PEPTIDOGLYCAN TRANSGLYCOSYLASE RLPA"/>
    <property type="match status" value="1"/>
</dbReference>
<dbReference type="Pfam" id="PF05036">
    <property type="entry name" value="SPOR"/>
    <property type="match status" value="1"/>
</dbReference>
<comment type="function">
    <text evidence="4">Lytic transglycosylase with a strong preference for naked glycan strands that lack stem peptides.</text>
</comment>
<keyword evidence="2 4" id="KW-0456">Lyase</keyword>
<sequence length="251" mass="28000">MLALNACSSKFVAHETLIDDPQASRYSIAQDRAPDVALTEDQIALTTPRKEPLSRHGNKSPYTVNGQTYRIMASADGYREEGIASWYGAKFHGHSTSNGETFDMNLISAAHKTLPLPSWVRVTNLDNGRSINVRVNDRGPFHDGRIIDLSYAAAVKLGYHDKGTARVRVEALTDQVLDTASYYVQVGAFSQQDSAIRLKQRLSADLRDRVAVYHDQFYRVRIGPVRYDRAVELQQTYSGQDFGKPLLVAIP</sequence>
<dbReference type="GO" id="GO:0042834">
    <property type="term" value="F:peptidoglycan binding"/>
    <property type="evidence" value="ECO:0007669"/>
    <property type="project" value="InterPro"/>
</dbReference>
<dbReference type="HAMAP" id="MF_02071">
    <property type="entry name" value="RlpA"/>
    <property type="match status" value="1"/>
</dbReference>
<evidence type="ECO:0000313" key="7">
    <source>
        <dbReference type="EMBL" id="EAR07801.1"/>
    </source>
</evidence>
<dbReference type="GO" id="GO:0009279">
    <property type="term" value="C:cell outer membrane"/>
    <property type="evidence" value="ECO:0007669"/>
    <property type="project" value="TreeGrafter"/>
</dbReference>
<evidence type="ECO:0000256" key="4">
    <source>
        <dbReference type="HAMAP-Rule" id="MF_02071"/>
    </source>
</evidence>
<dbReference type="InterPro" id="IPR034718">
    <property type="entry name" value="RlpA"/>
</dbReference>
<dbReference type="CDD" id="cd22268">
    <property type="entry name" value="DPBB_RlpA-like"/>
    <property type="match status" value="1"/>
</dbReference>
<dbReference type="Proteomes" id="UP000005953">
    <property type="component" value="Unassembled WGS sequence"/>
</dbReference>
<dbReference type="GO" id="GO:0071555">
    <property type="term" value="P:cell wall organization"/>
    <property type="evidence" value="ECO:0007669"/>
    <property type="project" value="UniProtKB-KW"/>
</dbReference>
<evidence type="ECO:0000256" key="3">
    <source>
        <dbReference type="ARBA" id="ARBA00023316"/>
    </source>
</evidence>
<dbReference type="NCBIfam" id="TIGR00413">
    <property type="entry name" value="rlpA"/>
    <property type="match status" value="1"/>
</dbReference>
<dbReference type="HOGENOM" id="CLU_042923_3_2_6"/>
<dbReference type="Gene3D" id="2.40.40.10">
    <property type="entry name" value="RlpA-like domain"/>
    <property type="match status" value="1"/>
</dbReference>
<keyword evidence="3 4" id="KW-0961">Cell wall biogenesis/degradation</keyword>
<dbReference type="SUPFAM" id="SSF50685">
    <property type="entry name" value="Barwin-like endoglucanases"/>
    <property type="match status" value="1"/>
</dbReference>
<dbReference type="InterPro" id="IPR036680">
    <property type="entry name" value="SPOR-like_sf"/>
</dbReference>
<proteinExistence type="inferred from homology"/>
<evidence type="ECO:0000313" key="8">
    <source>
        <dbReference type="Proteomes" id="UP000005953"/>
    </source>
</evidence>
<dbReference type="PROSITE" id="PS51724">
    <property type="entry name" value="SPOR"/>
    <property type="match status" value="1"/>
</dbReference>
<evidence type="ECO:0000259" key="6">
    <source>
        <dbReference type="PROSITE" id="PS51724"/>
    </source>
</evidence>
<dbReference type="InterPro" id="IPR009009">
    <property type="entry name" value="RlpA-like_DPBB"/>
</dbReference>
<dbReference type="Pfam" id="PF03330">
    <property type="entry name" value="DPBB_1"/>
    <property type="match status" value="1"/>
</dbReference>
<dbReference type="EMBL" id="AAOE01000032">
    <property type="protein sequence ID" value="EAR07801.1"/>
    <property type="molecule type" value="Genomic_DNA"/>
</dbReference>
<dbReference type="GO" id="GO:0008932">
    <property type="term" value="F:lytic endotransglycosylase activity"/>
    <property type="evidence" value="ECO:0007669"/>
    <property type="project" value="UniProtKB-UniRule"/>
</dbReference>
<dbReference type="STRING" id="314283.MED297_03340"/>
<evidence type="ECO:0000256" key="2">
    <source>
        <dbReference type="ARBA" id="ARBA00023239"/>
    </source>
</evidence>
<evidence type="ECO:0000256" key="5">
    <source>
        <dbReference type="RuleBase" id="RU003495"/>
    </source>
</evidence>
<keyword evidence="8" id="KW-1185">Reference proteome</keyword>
<dbReference type="PANTHER" id="PTHR34183">
    <property type="entry name" value="ENDOLYTIC PEPTIDOGLYCAN TRANSGLYCOSYLASE RLPA"/>
    <property type="match status" value="1"/>
</dbReference>
<organism evidence="7 8">
    <name type="scientific">Reinekea blandensis MED297</name>
    <dbReference type="NCBI Taxonomy" id="314283"/>
    <lineage>
        <taxon>Bacteria</taxon>
        <taxon>Pseudomonadati</taxon>
        <taxon>Pseudomonadota</taxon>
        <taxon>Gammaproteobacteria</taxon>
        <taxon>Oceanospirillales</taxon>
        <taxon>Saccharospirillaceae</taxon>
        <taxon>Reinekea</taxon>
    </lineage>
</organism>
<dbReference type="GO" id="GO:0000270">
    <property type="term" value="P:peptidoglycan metabolic process"/>
    <property type="evidence" value="ECO:0007669"/>
    <property type="project" value="UniProtKB-UniRule"/>
</dbReference>
<keyword evidence="7" id="KW-0449">Lipoprotein</keyword>
<keyword evidence="1" id="KW-0732">Signal</keyword>
<comment type="similarity">
    <text evidence="4 5">Belongs to the RlpA family.</text>
</comment>
<dbReference type="InterPro" id="IPR007730">
    <property type="entry name" value="SPOR-like_dom"/>
</dbReference>
<dbReference type="FunFam" id="2.40.40.10:FF:000003">
    <property type="entry name" value="Endolytic peptidoglycan transglycosylase RlpA"/>
    <property type="match status" value="1"/>
</dbReference>
<evidence type="ECO:0000256" key="1">
    <source>
        <dbReference type="ARBA" id="ARBA00022729"/>
    </source>
</evidence>
<dbReference type="RefSeq" id="WP_008047393.1">
    <property type="nucleotide sequence ID" value="NZ_CH724154.1"/>
</dbReference>
<name>A4BJE3_9GAMM</name>
<dbReference type="AlphaFoldDB" id="A4BJE3"/>
<protein>
    <recommendedName>
        <fullName evidence="4">Endolytic peptidoglycan transglycosylase RlpA</fullName>
        <ecNumber evidence="4">4.2.2.-</ecNumber>
    </recommendedName>
</protein>
<gene>
    <name evidence="4" type="primary">rlpA</name>
    <name evidence="7" type="ORF">MED297_03340</name>
</gene>
<dbReference type="Gene3D" id="3.30.70.1070">
    <property type="entry name" value="Sporulation related repeat"/>
    <property type="match status" value="1"/>
</dbReference>
<feature type="domain" description="SPOR" evidence="6">
    <location>
        <begin position="176"/>
        <end position="251"/>
    </location>
</feature>